<evidence type="ECO:0000256" key="8">
    <source>
        <dbReference type="ARBA" id="ARBA00079982"/>
    </source>
</evidence>
<organism evidence="11 12">
    <name type="scientific">Prymnesium parvum</name>
    <name type="common">Toxic golden alga</name>
    <dbReference type="NCBI Taxonomy" id="97485"/>
    <lineage>
        <taxon>Eukaryota</taxon>
        <taxon>Haptista</taxon>
        <taxon>Haptophyta</taxon>
        <taxon>Prymnesiophyceae</taxon>
        <taxon>Prymnesiales</taxon>
        <taxon>Prymnesiaceae</taxon>
        <taxon>Prymnesium</taxon>
    </lineage>
</organism>
<dbReference type="GO" id="GO:0047402">
    <property type="term" value="F:protein-glucosylgalactosylhydroxylysine glucosidase activity"/>
    <property type="evidence" value="ECO:0007669"/>
    <property type="project" value="UniProtKB-EC"/>
</dbReference>
<feature type="transmembrane region" description="Helical" evidence="9">
    <location>
        <begin position="20"/>
        <end position="40"/>
    </location>
</feature>
<dbReference type="EC" id="3.2.1.107" evidence="6"/>
<keyword evidence="9" id="KW-0812">Transmembrane</keyword>
<accession>A0AB34JCC8</accession>
<dbReference type="InterPro" id="IPR005195">
    <property type="entry name" value="Glyco_hydro_65_M"/>
</dbReference>
<dbReference type="Gene3D" id="1.50.10.10">
    <property type="match status" value="1"/>
</dbReference>
<comment type="function">
    <text evidence="5">Catalyzes the hydrolysis of glucose from the disaccharide unit linked to hydroxylysine residues of collagen and collagen-like proteins.</text>
</comment>
<keyword evidence="9" id="KW-0472">Membrane</keyword>
<evidence type="ECO:0000256" key="7">
    <source>
        <dbReference type="ARBA" id="ARBA00071505"/>
    </source>
</evidence>
<dbReference type="InterPro" id="IPR012341">
    <property type="entry name" value="6hp_glycosidase-like_sf"/>
</dbReference>
<name>A0AB34JCC8_PRYPA</name>
<sequence length="746" mass="81605">MDELIIRRGRPTQNLMGERVALTMLAIATITVLTAAFVPLPPAEVKYVEIPADWEDAVARSDLLWTADDQNVKSTLKATVGNGYLAAQIDAPTMFVAGVFNGPADGNYPSHRAAISSPLNLSPAGSRTAAAGLDLRGARYIRRSSVDTHESAMVEQRWYAHRSTSWKGLLILELESIGGAVEMQLLGGLDAVDTSDIQFSLRRQTIQLDDTSSSEVLLINGTTRQAETKETALVTVSIVVTAVPPGEFTLNGTRLFIASFSTSLETERPWVVAVSKYAQAMSMDPSELYASHAAEWDSLWQSGVELEGRQDAAVAINASLYYMLSSIRPDVVYSLSPGGLASNGYNGHTFWDCETWMWPPMLVWHPAIASSLLQYREQRIPFARKKALSYDPPYAGAMFPWESAFSGVETCPAWADTGQLEQHISGDIAFAVKQFFAMSRDGVWLNRTGYPLASAIADFWVSKAAQGTGPDGVAHIKHVIPPDEYATGDDSVYTNTVAKISLDFATKAATLVGQQAKLQWAATSSRIPILFDETRQYHPEYQGYYYGHKIKQADVVLLSFPLMVNMSATVRNNDLDAYEPVTDMNGPAMTWGMHAVGHLENGKLHKAAQLFNLSFANVQHPFAIWSETPSGGATNFITGAGGFLQTVLFGYTGLRIYDDHLRLLPRLIEGTTAMRVKGVHFRGHVFEMWYNANTLKLQLTQLGATASCPLCFNSASGAESHCLTAVGEVASFEMSEGAIFRVRCKM</sequence>
<dbReference type="InterPro" id="IPR008928">
    <property type="entry name" value="6-hairpin_glycosidase_sf"/>
</dbReference>
<comment type="catalytic activity">
    <reaction evidence="4">
        <text>(5R)-5-O-[alpha-D-glucosyl-(1-&gt;2)-beta-D-galactosyl]-5-hydroxy-L-lysyl-[collagen] + H2O = (5R)-5-O-(beta-D-galactosyl)-5-hydroxy-L-lysyl-[collagen] + D-glucose</text>
        <dbReference type="Rhea" id="RHEA:11068"/>
        <dbReference type="Rhea" id="RHEA-COMP:12753"/>
        <dbReference type="Rhea" id="RHEA-COMP:12754"/>
        <dbReference type="ChEBI" id="CHEBI:4167"/>
        <dbReference type="ChEBI" id="CHEBI:15377"/>
        <dbReference type="ChEBI" id="CHEBI:133443"/>
        <dbReference type="ChEBI" id="CHEBI:133452"/>
        <dbReference type="EC" id="3.2.1.107"/>
    </reaction>
</comment>
<dbReference type="PANTHER" id="PTHR11051">
    <property type="entry name" value="GLYCOSYL HYDROLASE-RELATED"/>
    <property type="match status" value="1"/>
</dbReference>
<dbReference type="FunFam" id="1.50.10.10:FF:000023">
    <property type="entry name" value="Protein-glucosylgalactosylhydroxylysine glucosidase"/>
    <property type="match status" value="1"/>
</dbReference>
<dbReference type="Pfam" id="PF03632">
    <property type="entry name" value="Glyco_hydro_65m"/>
    <property type="match status" value="1"/>
</dbReference>
<gene>
    <name evidence="11" type="ORF">AB1Y20_003114</name>
</gene>
<evidence type="ECO:0000256" key="5">
    <source>
        <dbReference type="ARBA" id="ARBA00053339"/>
    </source>
</evidence>
<evidence type="ECO:0000313" key="11">
    <source>
        <dbReference type="EMBL" id="KAL1518837.1"/>
    </source>
</evidence>
<proteinExistence type="inferred from homology"/>
<keyword evidence="12" id="KW-1185">Reference proteome</keyword>
<dbReference type="SUPFAM" id="SSF48208">
    <property type="entry name" value="Six-hairpin glycosidases"/>
    <property type="match status" value="1"/>
</dbReference>
<protein>
    <recommendedName>
        <fullName evidence="7">Protein-glucosylgalactosylhydroxylysine glucosidase</fullName>
        <ecNumber evidence="6">3.2.1.107</ecNumber>
    </recommendedName>
    <alternativeName>
        <fullName evidence="8">Acid trehalase-like protein 1</fullName>
    </alternativeName>
</protein>
<feature type="domain" description="Glycoside hydrolase family 65 central catalytic" evidence="10">
    <location>
        <begin position="320"/>
        <end position="516"/>
    </location>
</feature>
<dbReference type="GO" id="GO:0005975">
    <property type="term" value="P:carbohydrate metabolic process"/>
    <property type="evidence" value="ECO:0007669"/>
    <property type="project" value="InterPro"/>
</dbReference>
<evidence type="ECO:0000256" key="2">
    <source>
        <dbReference type="ARBA" id="ARBA00022801"/>
    </source>
</evidence>
<evidence type="ECO:0000313" key="12">
    <source>
        <dbReference type="Proteomes" id="UP001515480"/>
    </source>
</evidence>
<evidence type="ECO:0000256" key="9">
    <source>
        <dbReference type="SAM" id="Phobius"/>
    </source>
</evidence>
<reference evidence="11 12" key="1">
    <citation type="journal article" date="2024" name="Science">
        <title>Giant polyketide synthase enzymes in the biosynthesis of giant marine polyether toxins.</title>
        <authorList>
            <person name="Fallon T.R."/>
            <person name="Shende V.V."/>
            <person name="Wierzbicki I.H."/>
            <person name="Pendleton A.L."/>
            <person name="Watervoot N.F."/>
            <person name="Auber R.P."/>
            <person name="Gonzalez D.J."/>
            <person name="Wisecaver J.H."/>
            <person name="Moore B.S."/>
        </authorList>
    </citation>
    <scope>NUCLEOTIDE SEQUENCE [LARGE SCALE GENOMIC DNA]</scope>
    <source>
        <strain evidence="11 12">12B1</strain>
    </source>
</reference>
<dbReference type="Proteomes" id="UP001515480">
    <property type="component" value="Unassembled WGS sequence"/>
</dbReference>
<dbReference type="Gene3D" id="2.60.420.10">
    <property type="entry name" value="Maltose phosphorylase, domain 3"/>
    <property type="match status" value="1"/>
</dbReference>
<evidence type="ECO:0000256" key="3">
    <source>
        <dbReference type="ARBA" id="ARBA00023295"/>
    </source>
</evidence>
<evidence type="ECO:0000256" key="1">
    <source>
        <dbReference type="ARBA" id="ARBA00006768"/>
    </source>
</evidence>
<dbReference type="EMBL" id="JBGBPQ010000010">
    <property type="protein sequence ID" value="KAL1518837.1"/>
    <property type="molecule type" value="Genomic_DNA"/>
</dbReference>
<keyword evidence="2" id="KW-0378">Hydrolase</keyword>
<evidence type="ECO:0000259" key="10">
    <source>
        <dbReference type="Pfam" id="PF03632"/>
    </source>
</evidence>
<dbReference type="PANTHER" id="PTHR11051:SF8">
    <property type="entry name" value="PROTEIN-GLUCOSYLGALACTOSYLHYDROXYLYSINE GLUCOSIDASE"/>
    <property type="match status" value="1"/>
</dbReference>
<comment type="similarity">
    <text evidence="1">Belongs to the glycosyl hydrolase 65 family.</text>
</comment>
<comment type="caution">
    <text evidence="11">The sequence shown here is derived from an EMBL/GenBank/DDBJ whole genome shotgun (WGS) entry which is preliminary data.</text>
</comment>
<evidence type="ECO:0000256" key="4">
    <source>
        <dbReference type="ARBA" id="ARBA00051415"/>
    </source>
</evidence>
<keyword evidence="3" id="KW-0326">Glycosidase</keyword>
<keyword evidence="9" id="KW-1133">Transmembrane helix</keyword>
<dbReference type="AlphaFoldDB" id="A0AB34JCC8"/>
<evidence type="ECO:0000256" key="6">
    <source>
        <dbReference type="ARBA" id="ARBA00066430"/>
    </source>
</evidence>